<dbReference type="EMBL" id="QRDW01000003">
    <property type="protein sequence ID" value="RED51265.1"/>
    <property type="molecule type" value="Genomic_DNA"/>
</dbReference>
<protein>
    <submittedName>
        <fullName evidence="1">Amino acid ABC transporter substrate-binding protein (PAAT family)</fullName>
    </submittedName>
</protein>
<organism evidence="1 2">
    <name type="scientific">Aestuariispira insulae</name>
    <dbReference type="NCBI Taxonomy" id="1461337"/>
    <lineage>
        <taxon>Bacteria</taxon>
        <taxon>Pseudomonadati</taxon>
        <taxon>Pseudomonadota</taxon>
        <taxon>Alphaproteobacteria</taxon>
        <taxon>Rhodospirillales</taxon>
        <taxon>Kiloniellaceae</taxon>
        <taxon>Aestuariispira</taxon>
    </lineage>
</organism>
<reference evidence="1 2" key="1">
    <citation type="submission" date="2018-07" db="EMBL/GenBank/DDBJ databases">
        <title>Genomic Encyclopedia of Type Strains, Phase III (KMG-III): the genomes of soil and plant-associated and newly described type strains.</title>
        <authorList>
            <person name="Whitman W."/>
        </authorList>
    </citation>
    <scope>NUCLEOTIDE SEQUENCE [LARGE SCALE GENOMIC DNA]</scope>
    <source>
        <strain evidence="1 2">CECT 8488</strain>
    </source>
</reference>
<evidence type="ECO:0000313" key="1">
    <source>
        <dbReference type="EMBL" id="RED51265.1"/>
    </source>
</evidence>
<comment type="caution">
    <text evidence="1">The sequence shown here is derived from an EMBL/GenBank/DDBJ whole genome shotgun (WGS) entry which is preliminary data.</text>
</comment>
<evidence type="ECO:0000313" key="2">
    <source>
        <dbReference type="Proteomes" id="UP000256845"/>
    </source>
</evidence>
<dbReference type="Gene3D" id="3.40.190.10">
    <property type="entry name" value="Periplasmic binding protein-like II"/>
    <property type="match status" value="2"/>
</dbReference>
<dbReference type="SUPFAM" id="SSF53850">
    <property type="entry name" value="Periplasmic binding protein-like II"/>
    <property type="match status" value="1"/>
</dbReference>
<keyword evidence="2" id="KW-1185">Reference proteome</keyword>
<accession>A0A3D9HPC9</accession>
<dbReference type="AlphaFoldDB" id="A0A3D9HPC9"/>
<name>A0A3D9HPC9_9PROT</name>
<gene>
    <name evidence="1" type="ORF">DFP90_10364</name>
</gene>
<dbReference type="Proteomes" id="UP000256845">
    <property type="component" value="Unassembled WGS sequence"/>
</dbReference>
<sequence length="253" mass="27732">MRQDGMRTLFLSWVFSVFFTAAGLAEPPLQVNSGLPAELTAKDGSGMLDQVVVEAFRRIGRAVEIEILPPKRGIALTDAGQRDGHYLRAIRVIDAYPNLVYVPEAIANATRMAVTREAYPAIRHWRDLKGRTVGYWLGEQAYTLSDHGLEEAIRVPNPLSLLEMLQRGRVDVALSDFAIARATMEKAGITGLVIHQPPLERVPVYLCLHKKHANLIPGLIQALKAMIQDGSLGALCPYCQESLNFPAPVAIGG</sequence>
<proteinExistence type="predicted"/>